<dbReference type="AlphaFoldDB" id="A0A0L0DSW9"/>
<dbReference type="Pfam" id="PF17250">
    <property type="entry name" value="NDUFB11"/>
    <property type="match status" value="1"/>
</dbReference>
<dbReference type="InterPro" id="IPR035204">
    <property type="entry name" value="NDUFB11"/>
</dbReference>
<keyword evidence="2" id="KW-1185">Reference proteome</keyword>
<proteinExistence type="predicted"/>
<reference evidence="1 2" key="1">
    <citation type="submission" date="2010-05" db="EMBL/GenBank/DDBJ databases">
        <title>The Genome Sequence of Thecamonas trahens ATCC 50062.</title>
        <authorList>
            <consortium name="The Broad Institute Genome Sequencing Platform"/>
            <person name="Russ C."/>
            <person name="Cuomo C."/>
            <person name="Shea T."/>
            <person name="Young S.K."/>
            <person name="Zeng Q."/>
            <person name="Koehrsen M."/>
            <person name="Haas B."/>
            <person name="Borodovsky M."/>
            <person name="Guigo R."/>
            <person name="Alvarado L."/>
            <person name="Berlin A."/>
            <person name="Bochicchio J."/>
            <person name="Borenstein D."/>
            <person name="Chapman S."/>
            <person name="Chen Z."/>
            <person name="Freedman E."/>
            <person name="Gellesch M."/>
            <person name="Goldberg J."/>
            <person name="Griggs A."/>
            <person name="Gujja S."/>
            <person name="Heilman E."/>
            <person name="Heiman D."/>
            <person name="Hepburn T."/>
            <person name="Howarth C."/>
            <person name="Jen D."/>
            <person name="Larson L."/>
            <person name="Mehta T."/>
            <person name="Park D."/>
            <person name="Pearson M."/>
            <person name="Roberts A."/>
            <person name="Saif S."/>
            <person name="Shenoy N."/>
            <person name="Sisk P."/>
            <person name="Stolte C."/>
            <person name="Sykes S."/>
            <person name="Thomson T."/>
            <person name="Walk T."/>
            <person name="White J."/>
            <person name="Yandava C."/>
            <person name="Burger G."/>
            <person name="Gray M.W."/>
            <person name="Holland P.W.H."/>
            <person name="King N."/>
            <person name="Lang F.B.F."/>
            <person name="Roger A.J."/>
            <person name="Ruiz-Trillo I."/>
            <person name="Lander E."/>
            <person name="Nusbaum C."/>
        </authorList>
    </citation>
    <scope>NUCLEOTIDE SEQUENCE [LARGE SCALE GENOMIC DNA]</scope>
    <source>
        <strain evidence="1 2">ATCC 50062</strain>
    </source>
</reference>
<dbReference type="Proteomes" id="UP000054408">
    <property type="component" value="Unassembled WGS sequence"/>
</dbReference>
<evidence type="ECO:0000313" key="1">
    <source>
        <dbReference type="EMBL" id="KNC55106.1"/>
    </source>
</evidence>
<organism evidence="1 2">
    <name type="scientific">Thecamonas trahens ATCC 50062</name>
    <dbReference type="NCBI Taxonomy" id="461836"/>
    <lineage>
        <taxon>Eukaryota</taxon>
        <taxon>Apusozoa</taxon>
        <taxon>Apusomonadida</taxon>
        <taxon>Apusomonadidae</taxon>
        <taxon>Thecamonas</taxon>
    </lineage>
</organism>
<name>A0A0L0DSW9_THETB</name>
<dbReference type="GeneID" id="25568868"/>
<dbReference type="EMBL" id="GL349495">
    <property type="protein sequence ID" value="KNC55106.1"/>
    <property type="molecule type" value="Genomic_DNA"/>
</dbReference>
<accession>A0A0L0DSW9</accession>
<gene>
    <name evidence="1" type="ORF">AMSG_10705</name>
</gene>
<dbReference type="RefSeq" id="XP_013753289.1">
    <property type="nucleotide sequence ID" value="XM_013897835.1"/>
</dbReference>
<evidence type="ECO:0000313" key="2">
    <source>
        <dbReference type="Proteomes" id="UP000054408"/>
    </source>
</evidence>
<protein>
    <submittedName>
        <fullName evidence="1">Uncharacterized protein</fullName>
    </submittedName>
</protein>
<sequence length="70" mass="7901">MAFITAFIASFMEDPNHRRAVRNGYLLKTKARADELKAQWALPARGAGMWRNVAYKVQRYAGAEAEADVE</sequence>